<protein>
    <submittedName>
        <fullName evidence="4">MCE family protein</fullName>
    </submittedName>
</protein>
<dbReference type="Pfam" id="PF11887">
    <property type="entry name" value="Mce4_CUP1"/>
    <property type="match status" value="1"/>
</dbReference>
<evidence type="ECO:0000259" key="3">
    <source>
        <dbReference type="Pfam" id="PF11887"/>
    </source>
</evidence>
<sequence>MKPFRERNHTIIGIVGFTVIALMLLGAFRADRLPIIGGGDTYKAEFSEIGGLRSGDEVRIAGVRVGKVDDIKLDGDKVIVSFRITGGSGFGPDTSAAIRIRTLLGASYLALTPAGKGDMKEDATIPLTRTQAPYDVVQAFSDLATTTGAIDTDQLATALSTVGEIAAGSTAEFGQAIVGLSDLSANLAARDQQINDLLTGLDTVSGTLASRNAELQKLFEDSSTLFDAVTARRDAIHTLLVSTQQISTELTALVDSTRADLKPALDQLATVTDSLVRNEASLDELLRVSPTFLRLFSEALGTGPWFDNFLGLGGPNLFPTSGGTP</sequence>
<comment type="caution">
    <text evidence="4">The sequence shown here is derived from an EMBL/GenBank/DDBJ whole genome shotgun (WGS) entry which is preliminary data.</text>
</comment>
<dbReference type="InterPro" id="IPR005693">
    <property type="entry name" value="Mce"/>
</dbReference>
<keyword evidence="1" id="KW-0472">Membrane</keyword>
<dbReference type="InterPro" id="IPR052336">
    <property type="entry name" value="MlaD_Phospholipid_Transporter"/>
</dbReference>
<accession>A0ABP4WJC9</accession>
<evidence type="ECO:0000256" key="1">
    <source>
        <dbReference type="SAM" id="Phobius"/>
    </source>
</evidence>
<name>A0ABP4WJC9_9ACTN</name>
<dbReference type="PANTHER" id="PTHR33371">
    <property type="entry name" value="INTERMEMBRANE PHOSPHOLIPID TRANSPORT SYSTEM BINDING PROTEIN MLAD-RELATED"/>
    <property type="match status" value="1"/>
</dbReference>
<feature type="domain" description="Mce/MlaD" evidence="2">
    <location>
        <begin position="39"/>
        <end position="113"/>
    </location>
</feature>
<feature type="transmembrane region" description="Helical" evidence="1">
    <location>
        <begin position="12"/>
        <end position="30"/>
    </location>
</feature>
<dbReference type="InterPro" id="IPR024516">
    <property type="entry name" value="Mce_C"/>
</dbReference>
<evidence type="ECO:0000259" key="2">
    <source>
        <dbReference type="Pfam" id="PF02470"/>
    </source>
</evidence>
<proteinExistence type="predicted"/>
<organism evidence="4 5">
    <name type="scientific">Aeromicrobium alkaliterrae</name>
    <dbReference type="NCBI Taxonomy" id="302168"/>
    <lineage>
        <taxon>Bacteria</taxon>
        <taxon>Bacillati</taxon>
        <taxon>Actinomycetota</taxon>
        <taxon>Actinomycetes</taxon>
        <taxon>Propionibacteriales</taxon>
        <taxon>Nocardioidaceae</taxon>
        <taxon>Aeromicrobium</taxon>
    </lineage>
</organism>
<dbReference type="PRINTS" id="PR01782">
    <property type="entry name" value="MCEVIRFACTOR"/>
</dbReference>
<dbReference type="EMBL" id="BAAAME010000010">
    <property type="protein sequence ID" value="GAA1753568.1"/>
    <property type="molecule type" value="Genomic_DNA"/>
</dbReference>
<evidence type="ECO:0000313" key="5">
    <source>
        <dbReference type="Proteomes" id="UP001501057"/>
    </source>
</evidence>
<gene>
    <name evidence="4" type="ORF">GCM10009710_36470</name>
</gene>
<reference evidence="5" key="1">
    <citation type="journal article" date="2019" name="Int. J. Syst. Evol. Microbiol.">
        <title>The Global Catalogue of Microorganisms (GCM) 10K type strain sequencing project: providing services to taxonomists for standard genome sequencing and annotation.</title>
        <authorList>
            <consortium name="The Broad Institute Genomics Platform"/>
            <consortium name="The Broad Institute Genome Sequencing Center for Infectious Disease"/>
            <person name="Wu L."/>
            <person name="Ma J."/>
        </authorList>
    </citation>
    <scope>NUCLEOTIDE SEQUENCE [LARGE SCALE GENOMIC DNA]</scope>
    <source>
        <strain evidence="5">JCM 13518</strain>
    </source>
</reference>
<dbReference type="InterPro" id="IPR003399">
    <property type="entry name" value="Mce/MlaD"/>
</dbReference>
<dbReference type="PANTHER" id="PTHR33371:SF18">
    <property type="entry name" value="MCE-FAMILY PROTEIN MCE3C"/>
    <property type="match status" value="1"/>
</dbReference>
<evidence type="ECO:0000313" key="4">
    <source>
        <dbReference type="EMBL" id="GAA1753568.1"/>
    </source>
</evidence>
<feature type="domain" description="Mammalian cell entry C-terminal" evidence="3">
    <location>
        <begin position="119"/>
        <end position="302"/>
    </location>
</feature>
<keyword evidence="1" id="KW-0812">Transmembrane</keyword>
<dbReference type="Pfam" id="PF02470">
    <property type="entry name" value="MlaD"/>
    <property type="match status" value="1"/>
</dbReference>
<dbReference type="NCBIfam" id="TIGR00996">
    <property type="entry name" value="Mtu_fam_mce"/>
    <property type="match status" value="1"/>
</dbReference>
<dbReference type="Proteomes" id="UP001501057">
    <property type="component" value="Unassembled WGS sequence"/>
</dbReference>
<keyword evidence="5" id="KW-1185">Reference proteome</keyword>
<keyword evidence="1" id="KW-1133">Transmembrane helix</keyword>
<dbReference type="RefSeq" id="WP_344204233.1">
    <property type="nucleotide sequence ID" value="NZ_BAAAME010000010.1"/>
</dbReference>